<organism evidence="3 4">
    <name type="scientific">Ralstonia holmesii</name>
    <dbReference type="NCBI Taxonomy" id="3058602"/>
    <lineage>
        <taxon>Bacteria</taxon>
        <taxon>Pseudomonadati</taxon>
        <taxon>Pseudomonadota</taxon>
        <taxon>Betaproteobacteria</taxon>
        <taxon>Burkholderiales</taxon>
        <taxon>Burkholderiaceae</taxon>
        <taxon>Ralstonia</taxon>
    </lineage>
</organism>
<feature type="transmembrane region" description="Helical" evidence="1">
    <location>
        <begin position="144"/>
        <end position="161"/>
    </location>
</feature>
<evidence type="ECO:0000313" key="3">
    <source>
        <dbReference type="EMBL" id="CAJ0792924.1"/>
    </source>
</evidence>
<protein>
    <recommendedName>
        <fullName evidence="2">EamA domain-containing protein</fullName>
    </recommendedName>
</protein>
<comment type="caution">
    <text evidence="3">The sequence shown here is derived from an EMBL/GenBank/DDBJ whole genome shotgun (WGS) entry which is preliminary data.</text>
</comment>
<feature type="transmembrane region" description="Helical" evidence="1">
    <location>
        <begin position="173"/>
        <end position="195"/>
    </location>
</feature>
<dbReference type="Gene3D" id="1.10.3730.20">
    <property type="match status" value="2"/>
</dbReference>
<evidence type="ECO:0000256" key="1">
    <source>
        <dbReference type="SAM" id="Phobius"/>
    </source>
</evidence>
<sequence>MALRWHLLALADTASSEKNRPDSHFTPIVIVTPAVIALVLCAALLHASWNALLKSGSDRLRAITLMTLASGVAAIPMAIALPLPAPAAWPYVALSAVLHVGYNVFLARAYRFGEFGQVYPIARGSSPLLVTMGAALFAGEMPGVIALAGVVLVSGGILSLARGRKADLGSTLAALTTGVFIACYTVCDGIGARAAGNANAYSAWLFMLDSLPMVLLYRVWKGPLNIDLRDATTLKTFGGGVVSLVAYGIVIWAVTLAPMGPVSALRETSVVFAALLGRLFLKESLTARRLSACSVIAFGAYCLGHPA</sequence>
<keyword evidence="1" id="KW-0472">Membrane</keyword>
<name>A0ABC8QE83_9RALS</name>
<dbReference type="SUPFAM" id="SSF103481">
    <property type="entry name" value="Multidrug resistance efflux transporter EmrE"/>
    <property type="match status" value="2"/>
</dbReference>
<keyword evidence="4" id="KW-1185">Reference proteome</keyword>
<dbReference type="InterPro" id="IPR000620">
    <property type="entry name" value="EamA_dom"/>
</dbReference>
<feature type="transmembrane region" description="Helical" evidence="1">
    <location>
        <begin position="201"/>
        <end position="220"/>
    </location>
</feature>
<feature type="domain" description="EamA" evidence="2">
    <location>
        <begin position="172"/>
        <end position="303"/>
    </location>
</feature>
<keyword evidence="1" id="KW-0812">Transmembrane</keyword>
<feature type="transmembrane region" description="Helical" evidence="1">
    <location>
        <begin position="232"/>
        <end position="257"/>
    </location>
</feature>
<dbReference type="Proteomes" id="UP001189663">
    <property type="component" value="Unassembled WGS sequence"/>
</dbReference>
<keyword evidence="1" id="KW-1133">Transmembrane helix</keyword>
<dbReference type="AlphaFoldDB" id="A0ABC8QE83"/>
<gene>
    <name evidence="3" type="ORF">LMG18096_02750</name>
</gene>
<dbReference type="EMBL" id="CATZAT010000005">
    <property type="protein sequence ID" value="CAJ0792924.1"/>
    <property type="molecule type" value="Genomic_DNA"/>
</dbReference>
<feature type="transmembrane region" description="Helical" evidence="1">
    <location>
        <begin position="118"/>
        <end position="138"/>
    </location>
</feature>
<dbReference type="InterPro" id="IPR037185">
    <property type="entry name" value="EmrE-like"/>
</dbReference>
<feature type="transmembrane region" description="Helical" evidence="1">
    <location>
        <begin position="87"/>
        <end position="106"/>
    </location>
</feature>
<reference evidence="3 4" key="1">
    <citation type="submission" date="2023-07" db="EMBL/GenBank/DDBJ databases">
        <authorList>
            <person name="Peeters C."/>
        </authorList>
    </citation>
    <scope>NUCLEOTIDE SEQUENCE [LARGE SCALE GENOMIC DNA]</scope>
    <source>
        <strain evidence="3 4">LMG 18096</strain>
    </source>
</reference>
<evidence type="ECO:0000313" key="4">
    <source>
        <dbReference type="Proteomes" id="UP001189663"/>
    </source>
</evidence>
<feature type="transmembrane region" description="Helical" evidence="1">
    <location>
        <begin position="26"/>
        <end position="48"/>
    </location>
</feature>
<feature type="transmembrane region" description="Helical" evidence="1">
    <location>
        <begin position="60"/>
        <end position="81"/>
    </location>
</feature>
<evidence type="ECO:0000259" key="2">
    <source>
        <dbReference type="Pfam" id="PF00892"/>
    </source>
</evidence>
<feature type="domain" description="EamA" evidence="2">
    <location>
        <begin position="36"/>
        <end position="159"/>
    </location>
</feature>
<accession>A0ABC8QE83</accession>
<dbReference type="Pfam" id="PF00892">
    <property type="entry name" value="EamA"/>
    <property type="match status" value="2"/>
</dbReference>
<proteinExistence type="predicted"/>